<gene>
    <name evidence="1" type="ordered locus">BDP_1236</name>
</gene>
<dbReference type="KEGG" id="bde:BDP_1236"/>
<accession>D2QAM5</accession>
<dbReference type="HOGENOM" id="CLU_3022823_0_0_11"/>
<organism evidence="1 2">
    <name type="scientific">Bifidobacterium dentium (strain ATCC 27534 / DSM 20436 / JCM 1195 / Bd1)</name>
    <dbReference type="NCBI Taxonomy" id="401473"/>
    <lineage>
        <taxon>Bacteria</taxon>
        <taxon>Bacillati</taxon>
        <taxon>Actinomycetota</taxon>
        <taxon>Actinomycetes</taxon>
        <taxon>Bifidobacteriales</taxon>
        <taxon>Bifidobacteriaceae</taxon>
        <taxon>Bifidobacterium</taxon>
    </lineage>
</organism>
<evidence type="ECO:0000313" key="1">
    <source>
        <dbReference type="EMBL" id="ADB09861.1"/>
    </source>
</evidence>
<dbReference type="EMBL" id="CP001750">
    <property type="protein sequence ID" value="ADB09861.1"/>
    <property type="molecule type" value="Genomic_DNA"/>
</dbReference>
<proteinExistence type="predicted"/>
<protein>
    <submittedName>
        <fullName evidence="1">Uncharacterized protein</fullName>
    </submittedName>
</protein>
<evidence type="ECO:0000313" key="2">
    <source>
        <dbReference type="Proteomes" id="UP000008693"/>
    </source>
</evidence>
<name>D2QAM5_BIFDB</name>
<keyword evidence="2" id="KW-1185">Reference proteome</keyword>
<sequence>MPKHGHPDFTYGLTQAGREALMLSDSCVMKLFDVFIGVLDEDEGLEKSCPGRKGV</sequence>
<dbReference type="Proteomes" id="UP000008693">
    <property type="component" value="Chromosome"/>
</dbReference>
<reference evidence="1 2" key="1">
    <citation type="journal article" date="2009" name="PLoS Genet.">
        <title>The Bifidobacterium dentium Bd1 genome sequence reflects its genetic adaptation to the human oral cavity.</title>
        <authorList>
            <person name="Ventura M."/>
            <person name="Turroni F."/>
            <person name="Zomer A."/>
            <person name="Foroni E."/>
            <person name="Giubellini V."/>
            <person name="Bottacini F."/>
            <person name="Canchaya C."/>
            <person name="Claesson M.J."/>
            <person name="He F."/>
            <person name="Mantzourani M."/>
            <person name="Mulas L."/>
            <person name="Ferrarini A."/>
            <person name="Gao B."/>
            <person name="Delledonne M."/>
            <person name="Henrissat B."/>
            <person name="Coutinho P."/>
            <person name="Oggioni M."/>
            <person name="Gupta R.S."/>
            <person name="Zhang Z."/>
            <person name="Beighton D."/>
            <person name="Fitzgerald G.F."/>
            <person name="O'Toole P.W."/>
            <person name="van Sinderen D."/>
        </authorList>
    </citation>
    <scope>NUCLEOTIDE SEQUENCE [LARGE SCALE GENOMIC DNA]</scope>
    <source>
        <strain evidence="2">ATCC 27534 / DSM 20436 / JCM 1195 / Bd1</strain>
    </source>
</reference>
<dbReference type="AlphaFoldDB" id="D2QAM5"/>